<keyword evidence="3" id="KW-1185">Reference proteome</keyword>
<reference evidence="1" key="3">
    <citation type="submission" date="2023-08" db="EMBL/GenBank/DDBJ databases">
        <authorList>
            <person name="Sun Q."/>
            <person name="Ohkuma M."/>
        </authorList>
    </citation>
    <scope>NUCLEOTIDE SEQUENCE</scope>
    <source>
        <strain evidence="1">JCM 4205</strain>
    </source>
</reference>
<dbReference type="EMBL" id="BMSJ01000001">
    <property type="protein sequence ID" value="GGR07822.1"/>
    <property type="molecule type" value="Genomic_DNA"/>
</dbReference>
<accession>A0AAV4KBY7</accession>
<protein>
    <submittedName>
        <fullName evidence="1">Uncharacterized protein</fullName>
    </submittedName>
</protein>
<sequence>MLEQIEAVDWGAVPGPPGWYEPDRVAPGLRILTEASSLVRAAEAGALLGCGGIVHDHSGSVFPAAAIAAPLLLDIARRGRPAARDTALGLLDEALRFRPHAGYERVAAPDGTATRLCCALAHHLRAHADFLTGLGGRGRSLPADAAAHWRFEIRERVADGDGTVAFGVLAGRFPEGARPAELHHDGDVTVLNGLTLEYPPEDASPEACLRIPARHPDELPPGAVLFRAECGDGVR</sequence>
<dbReference type="RefSeq" id="WP_062752609.1">
    <property type="nucleotide sequence ID" value="NZ_BMSJ01000001.1"/>
</dbReference>
<reference evidence="2 3" key="2">
    <citation type="submission" date="2017-09" db="EMBL/GenBank/DDBJ databases">
        <authorList>
            <person name="Lee N."/>
            <person name="Cho B.-K."/>
        </authorList>
    </citation>
    <scope>NUCLEOTIDE SEQUENCE [LARGE SCALE GENOMIC DNA]</scope>
    <source>
        <strain evidence="2 3">ATCC 19740</strain>
    </source>
</reference>
<dbReference type="EMBL" id="CP023693">
    <property type="protein sequence ID" value="QEV34367.1"/>
    <property type="molecule type" value="Genomic_DNA"/>
</dbReference>
<dbReference type="Proteomes" id="UP000326029">
    <property type="component" value="Chromosome"/>
</dbReference>
<name>A0AAV4KBY7_9ACTN</name>
<evidence type="ECO:0000313" key="3">
    <source>
        <dbReference type="Proteomes" id="UP000326029"/>
    </source>
</evidence>
<reference evidence="1 4" key="1">
    <citation type="journal article" date="2014" name="Int. J. Syst. Evol. Microbiol.">
        <title>Complete genome sequence of Corynebacterium casei LMG S-19264T (=DSM 44701T), isolated from a smear-ripened cheese.</title>
        <authorList>
            <consortium name="US DOE Joint Genome Institute (JGI-PGF)"/>
            <person name="Walter F."/>
            <person name="Albersmeier A."/>
            <person name="Kalinowski J."/>
            <person name="Ruckert C."/>
        </authorList>
    </citation>
    <scope>NUCLEOTIDE SEQUENCE [LARGE SCALE GENOMIC DNA]</scope>
    <source>
        <strain evidence="1 4">JCM 4205</strain>
    </source>
</reference>
<evidence type="ECO:0000313" key="4">
    <source>
        <dbReference type="Proteomes" id="UP000642014"/>
    </source>
</evidence>
<evidence type="ECO:0000313" key="1">
    <source>
        <dbReference type="EMBL" id="GGR07822.1"/>
    </source>
</evidence>
<gene>
    <name evidence="2" type="ORF">CP977_21210</name>
    <name evidence="1" type="ORF">GCM10010497_06760</name>
</gene>
<proteinExistence type="predicted"/>
<dbReference type="AlphaFoldDB" id="A0AAV4KBY7"/>
<dbReference type="Proteomes" id="UP000642014">
    <property type="component" value="Unassembled WGS sequence"/>
</dbReference>
<evidence type="ECO:0000313" key="2">
    <source>
        <dbReference type="EMBL" id="QEV34367.1"/>
    </source>
</evidence>
<organism evidence="1 4">
    <name type="scientific">Streptomyces cinereoruber</name>
    <dbReference type="NCBI Taxonomy" id="67260"/>
    <lineage>
        <taxon>Bacteria</taxon>
        <taxon>Bacillati</taxon>
        <taxon>Actinomycetota</taxon>
        <taxon>Actinomycetes</taxon>
        <taxon>Kitasatosporales</taxon>
        <taxon>Streptomycetaceae</taxon>
        <taxon>Streptomyces</taxon>
    </lineage>
</organism>
<dbReference type="GeneID" id="95456280"/>